<evidence type="ECO:0000256" key="3">
    <source>
        <dbReference type="ARBA" id="ARBA00022827"/>
    </source>
</evidence>
<evidence type="ECO:0000256" key="5">
    <source>
        <dbReference type="SAM" id="SignalP"/>
    </source>
</evidence>
<comment type="similarity">
    <text evidence="1">Belongs to the oxygen-dependent FAD-linked oxidoreductase family.</text>
</comment>
<evidence type="ECO:0000259" key="6">
    <source>
        <dbReference type="PROSITE" id="PS51387"/>
    </source>
</evidence>
<dbReference type="InterPro" id="IPR016166">
    <property type="entry name" value="FAD-bd_PCMH"/>
</dbReference>
<organism evidence="7 8">
    <name type="scientific">Thyridium curvatum</name>
    <dbReference type="NCBI Taxonomy" id="1093900"/>
    <lineage>
        <taxon>Eukaryota</taxon>
        <taxon>Fungi</taxon>
        <taxon>Dikarya</taxon>
        <taxon>Ascomycota</taxon>
        <taxon>Pezizomycotina</taxon>
        <taxon>Sordariomycetes</taxon>
        <taxon>Sordariomycetidae</taxon>
        <taxon>Thyridiales</taxon>
        <taxon>Thyridiaceae</taxon>
        <taxon>Thyridium</taxon>
    </lineage>
</organism>
<dbReference type="GO" id="GO:0071949">
    <property type="term" value="F:FAD binding"/>
    <property type="evidence" value="ECO:0007669"/>
    <property type="project" value="InterPro"/>
</dbReference>
<proteinExistence type="inferred from homology"/>
<name>A0A507BGS1_9PEZI</name>
<dbReference type="AlphaFoldDB" id="A0A507BGS1"/>
<dbReference type="Gene3D" id="3.40.462.20">
    <property type="match status" value="1"/>
</dbReference>
<gene>
    <name evidence="7" type="ORF">E0L32_002550</name>
</gene>
<accession>A0A507BGS1</accession>
<evidence type="ECO:0000256" key="1">
    <source>
        <dbReference type="ARBA" id="ARBA00005466"/>
    </source>
</evidence>
<feature type="signal peptide" evidence="5">
    <location>
        <begin position="1"/>
        <end position="22"/>
    </location>
</feature>
<feature type="chain" id="PRO_5021426706" description="FAD-binding PCMH-type domain-containing protein" evidence="5">
    <location>
        <begin position="23"/>
        <end position="499"/>
    </location>
</feature>
<dbReference type="PROSITE" id="PS51387">
    <property type="entry name" value="FAD_PCMH"/>
    <property type="match status" value="1"/>
</dbReference>
<dbReference type="Gene3D" id="3.30.465.10">
    <property type="match status" value="1"/>
</dbReference>
<dbReference type="InterPro" id="IPR006094">
    <property type="entry name" value="Oxid_FAD_bind_N"/>
</dbReference>
<keyword evidence="5" id="KW-0732">Signal</keyword>
<keyword evidence="2" id="KW-0285">Flavoprotein</keyword>
<dbReference type="PANTHER" id="PTHR42973">
    <property type="entry name" value="BINDING OXIDOREDUCTASE, PUTATIVE (AFU_ORTHOLOGUE AFUA_1G17690)-RELATED"/>
    <property type="match status" value="1"/>
</dbReference>
<dbReference type="InterPro" id="IPR050416">
    <property type="entry name" value="FAD-linked_Oxidoreductase"/>
</dbReference>
<dbReference type="Proteomes" id="UP000319257">
    <property type="component" value="Unassembled WGS sequence"/>
</dbReference>
<protein>
    <recommendedName>
        <fullName evidence="6">FAD-binding PCMH-type domain-containing protein</fullName>
    </recommendedName>
</protein>
<keyword evidence="8" id="KW-1185">Reference proteome</keyword>
<dbReference type="InterPro" id="IPR016169">
    <property type="entry name" value="FAD-bd_PCMH_sub2"/>
</dbReference>
<sequence length="499" mass="52415">MSPSKSARAAALLVALSGLAAAQSCCDRLRQALPDSIVRPNDTAGTYASLNGRWSDTAILAPSCIFLPASAEQVAAGLQLLTDSGLEGGACKFAIKAGGHMPIPGANNIQGGVVMDLAHLDETTLSADKSYVTLGAGGTWSHAYANLVKDGLAFTGGFCGGTGVGGLSIGGGQSFFQPSQGWVVDNILSYEVVLASGQIVTASADSNPDLYKALKGGGSNFGVVTKVDVATFNFRDMWAGQIVVPVSADATSKVLEAAVNFTGRNNQDVHAGIQIIFSYPSNGTALIDLAMASGVENPPVLQGFTSLQPHVLNTMSKRSLSSFVAEADATQPPGYRVLGATVTFANTLEAIKAVHAVSDVVQRALATEMTDLEFIVNYAPQPRVIATHTSKRGGNVLGLENVDHDQIVAFLTPRWTNASHDEAMYAAAQTWVDRCNDALLKIGSLDPFVYVNFATPQQKPFCSYGKENAAFLKRVAKTYDPEEVFQKLVPGGFKVSVEC</sequence>
<keyword evidence="3" id="KW-0274">FAD</keyword>
<evidence type="ECO:0000313" key="7">
    <source>
        <dbReference type="EMBL" id="TPX18693.1"/>
    </source>
</evidence>
<reference evidence="7 8" key="1">
    <citation type="submission" date="2019-06" db="EMBL/GenBank/DDBJ databases">
        <title>Draft genome sequence of the filamentous fungus Phialemoniopsis curvata isolated from diesel fuel.</title>
        <authorList>
            <person name="Varaljay V.A."/>
            <person name="Lyon W.J."/>
            <person name="Crouch A.L."/>
            <person name="Drake C.E."/>
            <person name="Hollomon J.M."/>
            <person name="Nadeau L.J."/>
            <person name="Nunn H.S."/>
            <person name="Stevenson B.S."/>
            <person name="Bojanowski C.L."/>
            <person name="Crookes-Goodson W.J."/>
        </authorList>
    </citation>
    <scope>NUCLEOTIDE SEQUENCE [LARGE SCALE GENOMIC DNA]</scope>
    <source>
        <strain evidence="7 8">D216</strain>
    </source>
</reference>
<dbReference type="InterPro" id="IPR036318">
    <property type="entry name" value="FAD-bd_PCMH-like_sf"/>
</dbReference>
<dbReference type="SUPFAM" id="SSF56176">
    <property type="entry name" value="FAD-binding/transporter-associated domain-like"/>
    <property type="match status" value="1"/>
</dbReference>
<evidence type="ECO:0000313" key="8">
    <source>
        <dbReference type="Proteomes" id="UP000319257"/>
    </source>
</evidence>
<dbReference type="PANTHER" id="PTHR42973:SF4">
    <property type="entry name" value="FAD BINDING DOMAIN PROTEIN"/>
    <property type="match status" value="1"/>
</dbReference>
<dbReference type="InterPro" id="IPR016167">
    <property type="entry name" value="FAD-bd_PCMH_sub1"/>
</dbReference>
<dbReference type="EMBL" id="SKBQ01000010">
    <property type="protein sequence ID" value="TPX18693.1"/>
    <property type="molecule type" value="Genomic_DNA"/>
</dbReference>
<dbReference type="Pfam" id="PF01565">
    <property type="entry name" value="FAD_binding_4"/>
    <property type="match status" value="1"/>
</dbReference>
<dbReference type="OrthoDB" id="2151789at2759"/>
<dbReference type="GeneID" id="41969997"/>
<evidence type="ECO:0000256" key="2">
    <source>
        <dbReference type="ARBA" id="ARBA00022630"/>
    </source>
</evidence>
<dbReference type="InParanoid" id="A0A507BGS1"/>
<dbReference type="GO" id="GO:0016491">
    <property type="term" value="F:oxidoreductase activity"/>
    <property type="evidence" value="ECO:0007669"/>
    <property type="project" value="UniProtKB-KW"/>
</dbReference>
<dbReference type="RefSeq" id="XP_031000404.1">
    <property type="nucleotide sequence ID" value="XM_031136752.1"/>
</dbReference>
<feature type="domain" description="FAD-binding PCMH-type" evidence="6">
    <location>
        <begin position="58"/>
        <end position="234"/>
    </location>
</feature>
<dbReference type="STRING" id="1093900.A0A507BGS1"/>
<comment type="caution">
    <text evidence="7">The sequence shown here is derived from an EMBL/GenBank/DDBJ whole genome shotgun (WGS) entry which is preliminary data.</text>
</comment>
<dbReference type="Gene3D" id="3.30.43.10">
    <property type="entry name" value="Uridine Diphospho-n-acetylenolpyruvylglucosamine Reductase, domain 2"/>
    <property type="match status" value="1"/>
</dbReference>
<evidence type="ECO:0000256" key="4">
    <source>
        <dbReference type="ARBA" id="ARBA00023002"/>
    </source>
</evidence>
<keyword evidence="4" id="KW-0560">Oxidoreductase</keyword>
<dbReference type="PROSITE" id="PS51257">
    <property type="entry name" value="PROKAR_LIPOPROTEIN"/>
    <property type="match status" value="1"/>
</dbReference>